<dbReference type="Proteomes" id="UP000005055">
    <property type="component" value="Unassembled WGS sequence"/>
</dbReference>
<gene>
    <name evidence="1" type="ORF">GIG_02518</name>
</gene>
<dbReference type="EMBL" id="AFVJ01000022">
    <property type="protein sequence ID" value="EGS29172.1"/>
    <property type="molecule type" value="Genomic_DNA"/>
</dbReference>
<proteinExistence type="predicted"/>
<reference evidence="1 2" key="1">
    <citation type="journal article" date="2011" name="J. Bacteriol.">
        <title>Genome Sequence of Duck Pathogen Mycoplasma anatis Strain 1340.</title>
        <authorList>
            <person name="Guo Z."/>
            <person name="Chen P."/>
            <person name="Ren P."/>
            <person name="Kuang S."/>
            <person name="Zhou Z."/>
            <person name="Li Z."/>
            <person name="Liu M."/>
            <person name="Shi D."/>
            <person name="Xiao Y."/>
            <person name="Wang X."/>
            <person name="Zhou R."/>
            <person name="Jin H."/>
            <person name="Bi D."/>
        </authorList>
    </citation>
    <scope>NUCLEOTIDE SEQUENCE [LARGE SCALE GENOMIC DNA]</scope>
    <source>
        <strain evidence="1 2">1340</strain>
    </source>
</reference>
<name>F9QDJ6_9BACT</name>
<sequence>MNNKEIRNKYLKPYEYERIIKVYELCSFDKEHIIKQINRISSRFEAKQLLSNCDRLVELALSKVMTDYQDELEYFITVYDKLCEFE</sequence>
<dbReference type="STRING" id="1034808.GIG_02518"/>
<evidence type="ECO:0000313" key="1">
    <source>
        <dbReference type="EMBL" id="EGS29172.1"/>
    </source>
</evidence>
<accession>F9QDJ6</accession>
<dbReference type="AlphaFoldDB" id="F9QDJ6"/>
<protein>
    <submittedName>
        <fullName evidence="1">Uncharacterized protein</fullName>
    </submittedName>
</protein>
<dbReference type="RefSeq" id="WP_006886567.1">
    <property type="nucleotide sequence ID" value="NZ_AFVJ01000022.1"/>
</dbReference>
<dbReference type="GeneID" id="65654058"/>
<keyword evidence="2" id="KW-1185">Reference proteome</keyword>
<organism evidence="1 2">
    <name type="scientific">Mycoplasmopsis anatis 1340</name>
    <dbReference type="NCBI Taxonomy" id="1034808"/>
    <lineage>
        <taxon>Bacteria</taxon>
        <taxon>Bacillati</taxon>
        <taxon>Mycoplasmatota</taxon>
        <taxon>Mycoplasmoidales</taxon>
        <taxon>Metamycoplasmataceae</taxon>
        <taxon>Mycoplasmopsis</taxon>
    </lineage>
</organism>
<comment type="caution">
    <text evidence="1">The sequence shown here is derived from an EMBL/GenBank/DDBJ whole genome shotgun (WGS) entry which is preliminary data.</text>
</comment>
<evidence type="ECO:0000313" key="2">
    <source>
        <dbReference type="Proteomes" id="UP000005055"/>
    </source>
</evidence>